<accession>A0A2S4W300</accession>
<evidence type="ECO:0000313" key="2">
    <source>
        <dbReference type="Proteomes" id="UP000239156"/>
    </source>
</evidence>
<gene>
    <name evidence="1" type="ORF">PSTT_01673</name>
</gene>
<evidence type="ECO:0000313" key="1">
    <source>
        <dbReference type="EMBL" id="POW16151.1"/>
    </source>
</evidence>
<reference evidence="1" key="1">
    <citation type="submission" date="2017-12" db="EMBL/GenBank/DDBJ databases">
        <title>Gene loss provides genomic basis for host adaptation in cereal stripe rust fungi.</title>
        <authorList>
            <person name="Xia C."/>
        </authorList>
    </citation>
    <scope>NUCLEOTIDE SEQUENCE [LARGE SCALE GENOMIC DNA]</scope>
    <source>
        <strain evidence="1">93-210</strain>
    </source>
</reference>
<dbReference type="AlphaFoldDB" id="A0A2S4W300"/>
<comment type="caution">
    <text evidence="1">The sequence shown here is derived from an EMBL/GenBank/DDBJ whole genome shotgun (WGS) entry which is preliminary data.</text>
</comment>
<keyword evidence="2" id="KW-1185">Reference proteome</keyword>
<dbReference type="EMBL" id="PKSL01000009">
    <property type="protein sequence ID" value="POW16151.1"/>
    <property type="molecule type" value="Genomic_DNA"/>
</dbReference>
<dbReference type="VEuPathDB" id="FungiDB:PSTT_01673"/>
<dbReference type="VEuPathDB" id="FungiDB:PSHT_01184"/>
<protein>
    <submittedName>
        <fullName evidence="1">Uncharacterized protein</fullName>
    </submittedName>
</protein>
<proteinExistence type="predicted"/>
<name>A0A2S4W300_9BASI</name>
<dbReference type="Proteomes" id="UP000239156">
    <property type="component" value="Unassembled WGS sequence"/>
</dbReference>
<sequence length="288" mass="31220">MYAENTHFLSSGFHSAPSVDAYEKAGGLALRKLVICNCGEGPPEPEARVAACCTADPTDPLVYLPNDKNLDCHQTPSEKRYWCPQGALPSVISGRIQPPVMEAACCTTGDLYHADVCELTLHSDSRLQLSKTKDLVYPTDGILQDKPHNKNNDCYKTPDEIPHECPKGVVPEDFSSLPSYNNHSKHNSCTLPASSFDIMNIIQSTCLAILASVFKLAISGCAGPPAEPQVAACCTADPSDPLVYLPDAYNQDCKKFLSEILFWCPKGALPDVGNVKLKRAKDLGCYKA</sequence>
<organism evidence="1 2">
    <name type="scientific">Puccinia striiformis</name>
    <dbReference type="NCBI Taxonomy" id="27350"/>
    <lineage>
        <taxon>Eukaryota</taxon>
        <taxon>Fungi</taxon>
        <taxon>Dikarya</taxon>
        <taxon>Basidiomycota</taxon>
        <taxon>Pucciniomycotina</taxon>
        <taxon>Pucciniomycetes</taxon>
        <taxon>Pucciniales</taxon>
        <taxon>Pucciniaceae</taxon>
        <taxon>Puccinia</taxon>
    </lineage>
</organism>